<keyword evidence="1" id="KW-0812">Transmembrane</keyword>
<sequence length="140" mass="15334">MIYGITLIILGILAAPSLLLSKKPNAQELLDKITPYQGWIGLVFCLWGVWGVISAILNMGLLTSWPIWWITWIASSAIQAVLGFLLGYGMINKLLLSKNDDAKEKGEQLLQKLAPLQGKLGMVGIVVGAWVIVASFMFYA</sequence>
<evidence type="ECO:0000313" key="2">
    <source>
        <dbReference type="EMBL" id="KPQ19227.1"/>
    </source>
</evidence>
<accession>A0A0P8C8S8</accession>
<protein>
    <submittedName>
        <fullName evidence="2">Uncharacterized protein</fullName>
    </submittedName>
</protein>
<dbReference type="AlphaFoldDB" id="A0A0P8C8S8"/>
<reference evidence="2 3" key="1">
    <citation type="submission" date="2015-09" db="EMBL/GenBank/DDBJ databases">
        <title>Identification and resolution of microdiversity through metagenomic sequencing of parallel consortia.</title>
        <authorList>
            <person name="Nelson W.C."/>
            <person name="Romine M.F."/>
            <person name="Lindemann S.R."/>
        </authorList>
    </citation>
    <scope>NUCLEOTIDE SEQUENCE [LARGE SCALE GENOMIC DNA]</scope>
    <source>
        <strain evidence="2">HL-49</strain>
    </source>
</reference>
<dbReference type="eggNOG" id="ENOG502ZVV0">
    <property type="taxonomic scope" value="Bacteria"/>
</dbReference>
<feature type="transmembrane region" description="Helical" evidence="1">
    <location>
        <begin position="69"/>
        <end position="91"/>
    </location>
</feature>
<proteinExistence type="predicted"/>
<keyword evidence="1" id="KW-0472">Membrane</keyword>
<dbReference type="STRING" id="1305737.GCA_000526355_02793"/>
<feature type="transmembrane region" description="Helical" evidence="1">
    <location>
        <begin position="37"/>
        <end position="57"/>
    </location>
</feature>
<dbReference type="PATRIC" id="fig|1305737.6.peg.1352"/>
<dbReference type="Proteomes" id="UP000050421">
    <property type="component" value="Unassembled WGS sequence"/>
</dbReference>
<evidence type="ECO:0000256" key="1">
    <source>
        <dbReference type="SAM" id="Phobius"/>
    </source>
</evidence>
<dbReference type="OrthoDB" id="343946at2"/>
<name>A0A0P8C8S8_9BACT</name>
<comment type="caution">
    <text evidence="2">The sequence shown here is derived from an EMBL/GenBank/DDBJ whole genome shotgun (WGS) entry which is preliminary data.</text>
</comment>
<feature type="transmembrane region" description="Helical" evidence="1">
    <location>
        <begin position="120"/>
        <end position="139"/>
    </location>
</feature>
<gene>
    <name evidence="2" type="ORF">HLUCCX10_03370</name>
</gene>
<evidence type="ECO:0000313" key="3">
    <source>
        <dbReference type="Proteomes" id="UP000050421"/>
    </source>
</evidence>
<keyword evidence="1" id="KW-1133">Transmembrane helix</keyword>
<organism evidence="2 3">
    <name type="scientific">Algoriphagus marincola HL-49</name>
    <dbReference type="NCBI Taxonomy" id="1305737"/>
    <lineage>
        <taxon>Bacteria</taxon>
        <taxon>Pseudomonadati</taxon>
        <taxon>Bacteroidota</taxon>
        <taxon>Cytophagia</taxon>
        <taxon>Cytophagales</taxon>
        <taxon>Cyclobacteriaceae</taxon>
        <taxon>Algoriphagus</taxon>
    </lineage>
</organism>
<dbReference type="EMBL" id="LJXT01000013">
    <property type="protein sequence ID" value="KPQ19227.1"/>
    <property type="molecule type" value="Genomic_DNA"/>
</dbReference>